<dbReference type="RefSeq" id="WP_188691071.1">
    <property type="nucleotide sequence ID" value="NZ_BMLY01000002.1"/>
</dbReference>
<protein>
    <recommendedName>
        <fullName evidence="3">Transmembrane protein</fullName>
    </recommendedName>
</protein>
<sequence length="161" mass="17514">MSLNRGQKTLLLMFGITLAPILAAQAFFHFWRPAMVKSYGELIATPDAAPANGYWRLVAADPQGCTDNQKALLFATRQMRLAQGQESHRIQRGSTVVCPALDHDVAVLGNANGLSAGGLYLIDPHGNLVMRYRPEQIGDNEGRKKAMAEIGKILKNNEALG</sequence>
<dbReference type="EMBL" id="BMLY01000002">
    <property type="protein sequence ID" value="GGP25620.1"/>
    <property type="molecule type" value="Genomic_DNA"/>
</dbReference>
<accession>A0ABQ2PK62</accession>
<name>A0ABQ2PK62_9NEIS</name>
<dbReference type="Proteomes" id="UP000621859">
    <property type="component" value="Unassembled WGS sequence"/>
</dbReference>
<comment type="caution">
    <text evidence="1">The sequence shown here is derived from an EMBL/GenBank/DDBJ whole genome shotgun (WGS) entry which is preliminary data.</text>
</comment>
<keyword evidence="2" id="KW-1185">Reference proteome</keyword>
<reference evidence="2" key="1">
    <citation type="journal article" date="2019" name="Int. J. Syst. Evol. Microbiol.">
        <title>The Global Catalogue of Microorganisms (GCM) 10K type strain sequencing project: providing services to taxonomists for standard genome sequencing and annotation.</title>
        <authorList>
            <consortium name="The Broad Institute Genomics Platform"/>
            <consortium name="The Broad Institute Genome Sequencing Center for Infectious Disease"/>
            <person name="Wu L."/>
            <person name="Ma J."/>
        </authorList>
    </citation>
    <scope>NUCLEOTIDE SEQUENCE [LARGE SCALE GENOMIC DNA]</scope>
    <source>
        <strain evidence="2">CGMCC 1.8860</strain>
    </source>
</reference>
<gene>
    <name evidence="1" type="ORF">GCM10010971_14390</name>
</gene>
<evidence type="ECO:0000313" key="2">
    <source>
        <dbReference type="Proteomes" id="UP000621859"/>
    </source>
</evidence>
<evidence type="ECO:0008006" key="3">
    <source>
        <dbReference type="Google" id="ProtNLM"/>
    </source>
</evidence>
<proteinExistence type="predicted"/>
<evidence type="ECO:0000313" key="1">
    <source>
        <dbReference type="EMBL" id="GGP25620.1"/>
    </source>
</evidence>
<organism evidence="1 2">
    <name type="scientific">Silvimonas amylolytica</name>
    <dbReference type="NCBI Taxonomy" id="449663"/>
    <lineage>
        <taxon>Bacteria</taxon>
        <taxon>Pseudomonadati</taxon>
        <taxon>Pseudomonadota</taxon>
        <taxon>Betaproteobacteria</taxon>
        <taxon>Neisseriales</taxon>
        <taxon>Chitinibacteraceae</taxon>
        <taxon>Silvimonas</taxon>
    </lineage>
</organism>